<sequence length="70" mass="7696">MMRAAKKSIIDELEIMLEVVDPQPATGKLGSLRRRKFDLPDGVLIPREIARNVAQVVDLIDEHGEDGASA</sequence>
<organism evidence="1 2">
    <name type="scientific">Dendrobium catenatum</name>
    <dbReference type="NCBI Taxonomy" id="906689"/>
    <lineage>
        <taxon>Eukaryota</taxon>
        <taxon>Viridiplantae</taxon>
        <taxon>Streptophyta</taxon>
        <taxon>Embryophyta</taxon>
        <taxon>Tracheophyta</taxon>
        <taxon>Spermatophyta</taxon>
        <taxon>Magnoliopsida</taxon>
        <taxon>Liliopsida</taxon>
        <taxon>Asparagales</taxon>
        <taxon>Orchidaceae</taxon>
        <taxon>Epidendroideae</taxon>
        <taxon>Malaxideae</taxon>
        <taxon>Dendrobiinae</taxon>
        <taxon>Dendrobium</taxon>
    </lineage>
</organism>
<dbReference type="STRING" id="906689.A0A2I0WNG4"/>
<reference evidence="1 2" key="1">
    <citation type="journal article" date="2016" name="Sci. Rep.">
        <title>The Dendrobium catenatum Lindl. genome sequence provides insights into polysaccharide synthase, floral development and adaptive evolution.</title>
        <authorList>
            <person name="Zhang G.Q."/>
            <person name="Xu Q."/>
            <person name="Bian C."/>
            <person name="Tsai W.C."/>
            <person name="Yeh C.M."/>
            <person name="Liu K.W."/>
            <person name="Yoshida K."/>
            <person name="Zhang L.S."/>
            <person name="Chang S.B."/>
            <person name="Chen F."/>
            <person name="Shi Y."/>
            <person name="Su Y.Y."/>
            <person name="Zhang Y.Q."/>
            <person name="Chen L.J."/>
            <person name="Yin Y."/>
            <person name="Lin M."/>
            <person name="Huang H."/>
            <person name="Deng H."/>
            <person name="Wang Z.W."/>
            <person name="Zhu S.L."/>
            <person name="Zhao X."/>
            <person name="Deng C."/>
            <person name="Niu S.C."/>
            <person name="Huang J."/>
            <person name="Wang M."/>
            <person name="Liu G.H."/>
            <person name="Yang H.J."/>
            <person name="Xiao X.J."/>
            <person name="Hsiao Y.Y."/>
            <person name="Wu W.L."/>
            <person name="Chen Y.Y."/>
            <person name="Mitsuda N."/>
            <person name="Ohme-Takagi M."/>
            <person name="Luo Y.B."/>
            <person name="Van de Peer Y."/>
            <person name="Liu Z.J."/>
        </authorList>
    </citation>
    <scope>NUCLEOTIDE SEQUENCE [LARGE SCALE GENOMIC DNA]</scope>
    <source>
        <tissue evidence="1">The whole plant</tissue>
    </source>
</reference>
<protein>
    <submittedName>
        <fullName evidence="1">BAG family molecular chaperone regulator 7</fullName>
    </submittedName>
</protein>
<name>A0A2I0WNG4_9ASPA</name>
<dbReference type="EMBL" id="KZ502527">
    <property type="protein sequence ID" value="PKU77205.1"/>
    <property type="molecule type" value="Genomic_DNA"/>
</dbReference>
<reference evidence="1 2" key="2">
    <citation type="journal article" date="2017" name="Nature">
        <title>The Apostasia genome and the evolution of orchids.</title>
        <authorList>
            <person name="Zhang G.Q."/>
            <person name="Liu K.W."/>
            <person name="Li Z."/>
            <person name="Lohaus R."/>
            <person name="Hsiao Y.Y."/>
            <person name="Niu S.C."/>
            <person name="Wang J.Y."/>
            <person name="Lin Y.C."/>
            <person name="Xu Q."/>
            <person name="Chen L.J."/>
            <person name="Yoshida K."/>
            <person name="Fujiwara S."/>
            <person name="Wang Z.W."/>
            <person name="Zhang Y.Q."/>
            <person name="Mitsuda N."/>
            <person name="Wang M."/>
            <person name="Liu G.H."/>
            <person name="Pecoraro L."/>
            <person name="Huang H.X."/>
            <person name="Xiao X.J."/>
            <person name="Lin M."/>
            <person name="Wu X.Y."/>
            <person name="Wu W.L."/>
            <person name="Chen Y.Y."/>
            <person name="Chang S.B."/>
            <person name="Sakamoto S."/>
            <person name="Ohme-Takagi M."/>
            <person name="Yagi M."/>
            <person name="Zeng S.J."/>
            <person name="Shen C.Y."/>
            <person name="Yeh C.M."/>
            <person name="Luo Y.B."/>
            <person name="Tsai W.C."/>
            <person name="Van de Peer Y."/>
            <person name="Liu Z.J."/>
        </authorList>
    </citation>
    <scope>NUCLEOTIDE SEQUENCE [LARGE SCALE GENOMIC DNA]</scope>
    <source>
        <tissue evidence="1">The whole plant</tissue>
    </source>
</reference>
<dbReference type="AlphaFoldDB" id="A0A2I0WNG4"/>
<dbReference type="Proteomes" id="UP000233837">
    <property type="component" value="Unassembled WGS sequence"/>
</dbReference>
<evidence type="ECO:0000313" key="2">
    <source>
        <dbReference type="Proteomes" id="UP000233837"/>
    </source>
</evidence>
<evidence type="ECO:0000313" key="1">
    <source>
        <dbReference type="EMBL" id="PKU77205.1"/>
    </source>
</evidence>
<gene>
    <name evidence="1" type="primary">BAG7</name>
    <name evidence="1" type="ORF">MA16_Dca013241</name>
</gene>
<proteinExistence type="predicted"/>
<accession>A0A2I0WNG4</accession>
<keyword evidence="2" id="KW-1185">Reference proteome</keyword>